<dbReference type="AlphaFoldDB" id="A0AAD3HFM7"/>
<organism evidence="3 4">
    <name type="scientific">Chaetoceros tenuissimus</name>
    <dbReference type="NCBI Taxonomy" id="426638"/>
    <lineage>
        <taxon>Eukaryota</taxon>
        <taxon>Sar</taxon>
        <taxon>Stramenopiles</taxon>
        <taxon>Ochrophyta</taxon>
        <taxon>Bacillariophyta</taxon>
        <taxon>Coscinodiscophyceae</taxon>
        <taxon>Chaetocerotophycidae</taxon>
        <taxon>Chaetocerotales</taxon>
        <taxon>Chaetocerotaceae</taxon>
        <taxon>Chaetoceros</taxon>
    </lineage>
</organism>
<feature type="compositionally biased region" description="Low complexity" evidence="1">
    <location>
        <begin position="25"/>
        <end position="37"/>
    </location>
</feature>
<comment type="caution">
    <text evidence="3">The sequence shown here is derived from an EMBL/GenBank/DDBJ whole genome shotgun (WGS) entry which is preliminary data.</text>
</comment>
<gene>
    <name evidence="3" type="ORF">CTEN210_18638</name>
</gene>
<accession>A0AAD3HFM7</accession>
<evidence type="ECO:0000256" key="1">
    <source>
        <dbReference type="SAM" id="MobiDB-lite"/>
    </source>
</evidence>
<protein>
    <submittedName>
        <fullName evidence="3">Uncharacterized protein</fullName>
    </submittedName>
</protein>
<reference evidence="3 4" key="1">
    <citation type="journal article" date="2021" name="Sci. Rep.">
        <title>The genome of the diatom Chaetoceros tenuissimus carries an ancient integrated fragment of an extant virus.</title>
        <authorList>
            <person name="Hongo Y."/>
            <person name="Kimura K."/>
            <person name="Takaki Y."/>
            <person name="Yoshida Y."/>
            <person name="Baba S."/>
            <person name="Kobayashi G."/>
            <person name="Nagasaki K."/>
            <person name="Hano T."/>
            <person name="Tomaru Y."/>
        </authorList>
    </citation>
    <scope>NUCLEOTIDE SEQUENCE [LARGE SCALE GENOMIC DNA]</scope>
    <source>
        <strain evidence="3 4">NIES-3715</strain>
    </source>
</reference>
<evidence type="ECO:0000256" key="2">
    <source>
        <dbReference type="SAM" id="SignalP"/>
    </source>
</evidence>
<dbReference type="Proteomes" id="UP001054902">
    <property type="component" value="Unassembled WGS sequence"/>
</dbReference>
<dbReference type="EMBL" id="BLLK01000079">
    <property type="protein sequence ID" value="GFH62162.1"/>
    <property type="molecule type" value="Genomic_DNA"/>
</dbReference>
<feature type="region of interest" description="Disordered" evidence="1">
    <location>
        <begin position="24"/>
        <end position="49"/>
    </location>
</feature>
<evidence type="ECO:0000313" key="4">
    <source>
        <dbReference type="Proteomes" id="UP001054902"/>
    </source>
</evidence>
<sequence length="164" mass="18754">MICKCYILLFTLLKIAEGSRLRGSGLKNGNDNNYNGQNKEKANRKSLENENVLREVIEGEDVNRAKRETESVPPLCKPWCWKKEQPWFNEEDPSKSKCGWKPCNFCSPCRPTYHPTISPQDADSAIKAPEYCAKFCRNHHYPWHKEGGGGKCYWLSCSGCSECD</sequence>
<feature type="compositionally biased region" description="Basic and acidic residues" evidence="1">
    <location>
        <begin position="38"/>
        <end position="49"/>
    </location>
</feature>
<name>A0AAD3HFM7_9STRA</name>
<keyword evidence="2" id="KW-0732">Signal</keyword>
<feature type="chain" id="PRO_5042165150" evidence="2">
    <location>
        <begin position="19"/>
        <end position="164"/>
    </location>
</feature>
<feature type="signal peptide" evidence="2">
    <location>
        <begin position="1"/>
        <end position="18"/>
    </location>
</feature>
<keyword evidence="4" id="KW-1185">Reference proteome</keyword>
<proteinExistence type="predicted"/>
<evidence type="ECO:0000313" key="3">
    <source>
        <dbReference type="EMBL" id="GFH62162.1"/>
    </source>
</evidence>